<dbReference type="Proteomes" id="UP000008068">
    <property type="component" value="Unassembled WGS sequence"/>
</dbReference>
<keyword evidence="2" id="KW-1185">Reference proteome</keyword>
<reference evidence="2" key="1">
    <citation type="submission" date="2011-07" db="EMBL/GenBank/DDBJ databases">
        <authorList>
            <consortium name="Caenorhabditis brenneri Sequencing and Analysis Consortium"/>
            <person name="Wilson R.K."/>
        </authorList>
    </citation>
    <scope>NUCLEOTIDE SEQUENCE [LARGE SCALE GENOMIC DNA]</scope>
    <source>
        <strain evidence="2">PB2801</strain>
    </source>
</reference>
<protein>
    <submittedName>
        <fullName evidence="1">Uncharacterized protein</fullName>
    </submittedName>
</protein>
<accession>G0NZJ6</accession>
<organism evidence="2">
    <name type="scientific">Caenorhabditis brenneri</name>
    <name type="common">Nematode worm</name>
    <dbReference type="NCBI Taxonomy" id="135651"/>
    <lineage>
        <taxon>Eukaryota</taxon>
        <taxon>Metazoa</taxon>
        <taxon>Ecdysozoa</taxon>
        <taxon>Nematoda</taxon>
        <taxon>Chromadorea</taxon>
        <taxon>Rhabditida</taxon>
        <taxon>Rhabditina</taxon>
        <taxon>Rhabditomorpha</taxon>
        <taxon>Rhabditoidea</taxon>
        <taxon>Rhabditidae</taxon>
        <taxon>Peloderinae</taxon>
        <taxon>Caenorhabditis</taxon>
    </lineage>
</organism>
<dbReference type="InParanoid" id="G0NZJ6"/>
<gene>
    <name evidence="1" type="ORF">CAEBREN_04061</name>
</gene>
<name>G0NZJ6_CAEBE</name>
<dbReference type="HOGENOM" id="CLU_2814691_0_0_1"/>
<proteinExistence type="predicted"/>
<dbReference type="AlphaFoldDB" id="G0NZJ6"/>
<dbReference type="EMBL" id="GL379990">
    <property type="protein sequence ID" value="EGT41233.1"/>
    <property type="molecule type" value="Genomic_DNA"/>
</dbReference>
<evidence type="ECO:0000313" key="2">
    <source>
        <dbReference type="Proteomes" id="UP000008068"/>
    </source>
</evidence>
<sequence>MTTISMVLAEHGIDNTTIGVPAGNNVARPIHGGAPKYITTVDDNNIALTPSLSDLIRRNSSVRPHLR</sequence>
<evidence type="ECO:0000313" key="1">
    <source>
        <dbReference type="EMBL" id="EGT41233.1"/>
    </source>
</evidence>